<evidence type="ECO:0000259" key="1">
    <source>
        <dbReference type="Pfam" id="PF00934"/>
    </source>
</evidence>
<dbReference type="AlphaFoldDB" id="A0A0U0ZRC8"/>
<dbReference type="EMBL" id="CSWP01000009">
    <property type="protein sequence ID" value="CPV66943.1"/>
    <property type="molecule type" value="Genomic_DNA"/>
</dbReference>
<dbReference type="Pfam" id="PF00934">
    <property type="entry name" value="PE"/>
    <property type="match status" value="1"/>
</dbReference>
<dbReference type="RefSeq" id="WP_052619141.1">
    <property type="nucleotide sequence ID" value="NZ_CSWP01000009.1"/>
</dbReference>
<protein>
    <submittedName>
        <fullName evidence="2">PE family</fullName>
    </submittedName>
</protein>
<feature type="domain" description="PE" evidence="1">
    <location>
        <begin position="3"/>
        <end position="91"/>
    </location>
</feature>
<organism evidence="2 3">
    <name type="scientific">Mycobacteroides abscessus</name>
    <dbReference type="NCBI Taxonomy" id="36809"/>
    <lineage>
        <taxon>Bacteria</taxon>
        <taxon>Bacillati</taxon>
        <taxon>Actinomycetota</taxon>
        <taxon>Actinomycetes</taxon>
        <taxon>Mycobacteriales</taxon>
        <taxon>Mycobacteriaceae</taxon>
        <taxon>Mycobacteroides</taxon>
    </lineage>
</organism>
<evidence type="ECO:0000313" key="3">
    <source>
        <dbReference type="Proteomes" id="UP000045782"/>
    </source>
</evidence>
<name>A0A0U0ZRC8_9MYCO</name>
<accession>A0A0U0ZRC8</accession>
<gene>
    <name evidence="2" type="ORF">ERS075579_04117</name>
</gene>
<dbReference type="Proteomes" id="UP000045782">
    <property type="component" value="Unassembled WGS sequence"/>
</dbReference>
<proteinExistence type="predicted"/>
<reference evidence="2 3" key="1">
    <citation type="submission" date="2015-03" db="EMBL/GenBank/DDBJ databases">
        <authorList>
            <person name="Murphy D."/>
        </authorList>
    </citation>
    <scope>NUCLEOTIDE SEQUENCE [LARGE SCALE GENOMIC DNA]</scope>
    <source>
        <strain evidence="2 3">PAP088</strain>
    </source>
</reference>
<dbReference type="Gene3D" id="1.10.287.850">
    <property type="entry name" value="HP0062-like domain"/>
    <property type="match status" value="1"/>
</dbReference>
<sequence length="99" mass="9696">MFLQADPALISAHAANVAIQAQKILAATNMAAPMICGSAPAGAEEVSAEVALSFNTQGAAHVAALNGAAAILAEAAVETEGSAATYTASELINEAAMLA</sequence>
<evidence type="ECO:0000313" key="2">
    <source>
        <dbReference type="EMBL" id="CPV66943.1"/>
    </source>
</evidence>
<dbReference type="InterPro" id="IPR000084">
    <property type="entry name" value="PE-PGRS_N"/>
</dbReference>